<keyword evidence="3" id="KW-1185">Reference proteome</keyword>
<dbReference type="InParanoid" id="E4ZMR5"/>
<reference evidence="3" key="1">
    <citation type="journal article" date="2011" name="Nat. Commun.">
        <title>Effector diversification within compartments of the Leptosphaeria maculans genome affected by Repeat-Induced Point mutations.</title>
        <authorList>
            <person name="Rouxel T."/>
            <person name="Grandaubert J."/>
            <person name="Hane J.K."/>
            <person name="Hoede C."/>
            <person name="van de Wouw A.P."/>
            <person name="Couloux A."/>
            <person name="Dominguez V."/>
            <person name="Anthouard V."/>
            <person name="Bally P."/>
            <person name="Bourras S."/>
            <person name="Cozijnsen A.J."/>
            <person name="Ciuffetti L.M."/>
            <person name="Degrave A."/>
            <person name="Dilmaghani A."/>
            <person name="Duret L."/>
            <person name="Fudal I."/>
            <person name="Goodwin S.B."/>
            <person name="Gout L."/>
            <person name="Glaser N."/>
            <person name="Linglin J."/>
            <person name="Kema G.H.J."/>
            <person name="Lapalu N."/>
            <person name="Lawrence C.B."/>
            <person name="May K."/>
            <person name="Meyer M."/>
            <person name="Ollivier B."/>
            <person name="Poulain J."/>
            <person name="Schoch C.L."/>
            <person name="Simon A."/>
            <person name="Spatafora J.W."/>
            <person name="Stachowiak A."/>
            <person name="Turgeon B.G."/>
            <person name="Tyler B.M."/>
            <person name="Vincent D."/>
            <person name="Weissenbach J."/>
            <person name="Amselem J."/>
            <person name="Quesneville H."/>
            <person name="Oliver R.P."/>
            <person name="Wincker P."/>
            <person name="Balesdent M.-H."/>
            <person name="Howlett B.J."/>
        </authorList>
    </citation>
    <scope>NUCLEOTIDE SEQUENCE [LARGE SCALE GENOMIC DNA]</scope>
    <source>
        <strain evidence="3">JN3 / isolate v23.1.3 / race Av1-4-5-6-7-8</strain>
    </source>
</reference>
<dbReference type="AlphaFoldDB" id="E4ZMR5"/>
<protein>
    <submittedName>
        <fullName evidence="2">Predicted protein</fullName>
    </submittedName>
</protein>
<dbReference type="Proteomes" id="UP000002668">
    <property type="component" value="Genome"/>
</dbReference>
<dbReference type="HOGENOM" id="CLU_1042323_0_0_1"/>
<gene>
    <name evidence="2" type="ORF">LEMA_P052240.1</name>
</gene>
<dbReference type="EMBL" id="FP929094">
    <property type="protein sequence ID" value="CBX92518.1"/>
    <property type="molecule type" value="Genomic_DNA"/>
</dbReference>
<accession>E4ZMR5</accession>
<feature type="compositionally biased region" description="Polar residues" evidence="1">
    <location>
        <begin position="232"/>
        <end position="253"/>
    </location>
</feature>
<feature type="region of interest" description="Disordered" evidence="1">
    <location>
        <begin position="232"/>
        <end position="267"/>
    </location>
</feature>
<evidence type="ECO:0000256" key="1">
    <source>
        <dbReference type="SAM" id="MobiDB-lite"/>
    </source>
</evidence>
<evidence type="ECO:0000313" key="2">
    <source>
        <dbReference type="EMBL" id="CBX92518.1"/>
    </source>
</evidence>
<organism evidence="3">
    <name type="scientific">Leptosphaeria maculans (strain JN3 / isolate v23.1.3 / race Av1-4-5-6-7-8)</name>
    <name type="common">Blackleg fungus</name>
    <name type="synonym">Phoma lingam</name>
    <dbReference type="NCBI Taxonomy" id="985895"/>
    <lineage>
        <taxon>Eukaryota</taxon>
        <taxon>Fungi</taxon>
        <taxon>Dikarya</taxon>
        <taxon>Ascomycota</taxon>
        <taxon>Pezizomycotina</taxon>
        <taxon>Dothideomycetes</taxon>
        <taxon>Pleosporomycetidae</taxon>
        <taxon>Pleosporales</taxon>
        <taxon>Pleosporineae</taxon>
        <taxon>Leptosphaeriaceae</taxon>
        <taxon>Plenodomus</taxon>
        <taxon>Plenodomus lingam/Leptosphaeria maculans species complex</taxon>
    </lineage>
</organism>
<dbReference type="VEuPathDB" id="FungiDB:LEMA_P052240.1"/>
<proteinExistence type="predicted"/>
<name>E4ZMR5_LEPMJ</name>
<evidence type="ECO:0000313" key="3">
    <source>
        <dbReference type="Proteomes" id="UP000002668"/>
    </source>
</evidence>
<sequence>MQLRRRNQIKPDKQRAPFTGIFDQVVRSCKQAGWLCAAERTVSTTPYHNQVEVLAYSCAECSDGNLSEFVTLYCGTISTASPSMGTMQLTHAERSSDAPCWTKQKSDIRKGPDRQWLPRRLTGRHQGKHPVDTLPTRPEKGCWTVSARPVNYEPPPDVRTEFESCEVRDGGGFTTTDMGRYSAKLPGGCDVVPWNAGLAVTCQCNTNSRASSRVPDHEIRKHMVTAQAMAHNTASRGTISPASPNGSVRTGSTIKRRAATGTIGLGP</sequence>